<name>A0A3S0Q870_9HYPH</name>
<dbReference type="Gene3D" id="2.40.128.520">
    <property type="match status" value="1"/>
</dbReference>
<dbReference type="RefSeq" id="WP_126911353.1">
    <property type="nucleotide sequence ID" value="NZ_ML133778.1"/>
</dbReference>
<gene>
    <name evidence="2" type="ORF">EFR84_27145</name>
</gene>
<organism evidence="2 3">
    <name type="scientific">Rhizobium chutanense</name>
    <dbReference type="NCBI Taxonomy" id="2035448"/>
    <lineage>
        <taxon>Bacteria</taxon>
        <taxon>Pseudomonadati</taxon>
        <taxon>Pseudomonadota</taxon>
        <taxon>Alphaproteobacteria</taxon>
        <taxon>Hyphomicrobiales</taxon>
        <taxon>Rhizobiaceae</taxon>
        <taxon>Rhizobium/Agrobacterium group</taxon>
        <taxon>Rhizobium</taxon>
    </lineage>
</organism>
<feature type="domain" description="DUF2147" evidence="1">
    <location>
        <begin position="45"/>
        <end position="140"/>
    </location>
</feature>
<accession>A0A3S0Q870</accession>
<dbReference type="EMBL" id="RJTJ01000031">
    <property type="protein sequence ID" value="RUL99328.1"/>
    <property type="molecule type" value="Genomic_DNA"/>
</dbReference>
<comment type="caution">
    <text evidence="2">The sequence shown here is derived from an EMBL/GenBank/DDBJ whole genome shotgun (WGS) entry which is preliminary data.</text>
</comment>
<dbReference type="AlphaFoldDB" id="A0A3S0Q870"/>
<dbReference type="Pfam" id="PF09917">
    <property type="entry name" value="DUF2147"/>
    <property type="match status" value="1"/>
</dbReference>
<evidence type="ECO:0000259" key="1">
    <source>
        <dbReference type="Pfam" id="PF09917"/>
    </source>
</evidence>
<dbReference type="PANTHER" id="PTHR36919:SF2">
    <property type="entry name" value="BLL6627 PROTEIN"/>
    <property type="match status" value="1"/>
</dbReference>
<evidence type="ECO:0000313" key="3">
    <source>
        <dbReference type="Proteomes" id="UP000278081"/>
    </source>
</evidence>
<dbReference type="Proteomes" id="UP000278081">
    <property type="component" value="Unassembled WGS sequence"/>
</dbReference>
<proteinExistence type="predicted"/>
<dbReference type="InterPro" id="IPR019223">
    <property type="entry name" value="DUF2147"/>
</dbReference>
<evidence type="ECO:0000313" key="2">
    <source>
        <dbReference type="EMBL" id="RUL99328.1"/>
    </source>
</evidence>
<protein>
    <submittedName>
        <fullName evidence="2">DUF2147 domain-containing protein</fullName>
    </submittedName>
</protein>
<reference evidence="2 3" key="1">
    <citation type="submission" date="2018-11" db="EMBL/GenBank/DDBJ databases">
        <title>Rhizobium chutanense sp. nov., isolated from root nodules of Phaseolus vulgaris in China.</title>
        <authorList>
            <person name="Huo Y."/>
        </authorList>
    </citation>
    <scope>NUCLEOTIDE SEQUENCE [LARGE SCALE GENOMIC DNA]</scope>
    <source>
        <strain evidence="2 3">C16</strain>
    </source>
</reference>
<dbReference type="OrthoDB" id="9811671at2"/>
<sequence length="142" mass="14990">MSDSTRSNIGKITSSRGHIAGYLAWLITGIAITAGSSANASDINGSWARADGNARVRISSCGADICAVNTWIKSGTPKEKAGDKLVMSIREDAEGTYSGTAFDPQRDLSYRLTVNVDGDKMTTKGCVVAGLICKGVDWTRIN</sequence>
<dbReference type="PANTHER" id="PTHR36919">
    <property type="entry name" value="BLR1215 PROTEIN"/>
    <property type="match status" value="1"/>
</dbReference>